<name>A0A0G4E8U2_VITBC</name>
<dbReference type="InParanoid" id="A0A0G4E8U2"/>
<sequence>MSDFFDKYPWALSRLDGPHRINPRRLENESHLSIGPFGERLPPPDSPRAIAERHYGDSFPPSARDAWATAQRMKVTTRMRPGWLGNSEFMATMWASMVMPVLQRDEDDEPVLKWVVGEQLVPAKSLSEADIRQSYIDAIVLTSRGHKDAVPPDQVHTLLFPEYWQKKGKGKGGGKGGKAGGGGGGGGGGGDGGGAAAKAAGASSSSSAAAASAAAPGASSSALADSGGNGAGDGETKKKKRNRRKKKQNTQQVAEDSQPSASAGDSQPSAPEPAESHWIVLGVVRELAEVHPGRVLCRCSASWCLGGGVLVTYRPTDRCG</sequence>
<evidence type="ECO:0000256" key="1">
    <source>
        <dbReference type="SAM" id="MobiDB-lite"/>
    </source>
</evidence>
<keyword evidence="3" id="KW-1185">Reference proteome</keyword>
<feature type="compositionally biased region" description="Basic residues" evidence="1">
    <location>
        <begin position="237"/>
        <end position="248"/>
    </location>
</feature>
<evidence type="ECO:0000313" key="3">
    <source>
        <dbReference type="Proteomes" id="UP000041254"/>
    </source>
</evidence>
<gene>
    <name evidence="2" type="ORF">Vbra_10781</name>
</gene>
<dbReference type="EMBL" id="CDMY01000007">
    <property type="protein sequence ID" value="CEL91621.1"/>
    <property type="molecule type" value="Genomic_DNA"/>
</dbReference>
<feature type="compositionally biased region" description="Polar residues" evidence="1">
    <location>
        <begin position="253"/>
        <end position="269"/>
    </location>
</feature>
<proteinExistence type="predicted"/>
<feature type="region of interest" description="Disordered" evidence="1">
    <location>
        <begin position="218"/>
        <end position="274"/>
    </location>
</feature>
<evidence type="ECO:0000313" key="2">
    <source>
        <dbReference type="EMBL" id="CEL91621.1"/>
    </source>
</evidence>
<dbReference type="Proteomes" id="UP000041254">
    <property type="component" value="Unassembled WGS sequence"/>
</dbReference>
<feature type="region of interest" description="Disordered" evidence="1">
    <location>
        <begin position="167"/>
        <end position="199"/>
    </location>
</feature>
<accession>A0A0G4E8U2</accession>
<dbReference type="VEuPathDB" id="CryptoDB:Vbra_10781"/>
<feature type="compositionally biased region" description="Gly residues" evidence="1">
    <location>
        <begin position="173"/>
        <end position="195"/>
    </location>
</feature>
<protein>
    <submittedName>
        <fullName evidence="2">Uncharacterized protein</fullName>
    </submittedName>
</protein>
<organism evidence="2 3">
    <name type="scientific">Vitrella brassicaformis (strain CCMP3155)</name>
    <dbReference type="NCBI Taxonomy" id="1169540"/>
    <lineage>
        <taxon>Eukaryota</taxon>
        <taxon>Sar</taxon>
        <taxon>Alveolata</taxon>
        <taxon>Colpodellida</taxon>
        <taxon>Vitrellaceae</taxon>
        <taxon>Vitrella</taxon>
    </lineage>
</organism>
<reference evidence="2 3" key="1">
    <citation type="submission" date="2014-11" db="EMBL/GenBank/DDBJ databases">
        <authorList>
            <person name="Zhu J."/>
            <person name="Qi W."/>
            <person name="Song R."/>
        </authorList>
    </citation>
    <scope>NUCLEOTIDE SEQUENCE [LARGE SCALE GENOMIC DNA]</scope>
</reference>
<dbReference type="AlphaFoldDB" id="A0A0G4E8U2"/>